<dbReference type="Proteomes" id="UP000621454">
    <property type="component" value="Unassembled WGS sequence"/>
</dbReference>
<reference evidence="2" key="1">
    <citation type="journal article" date="2014" name="Int. J. Syst. Evol. Microbiol.">
        <title>Complete genome sequence of Corynebacterium casei LMG S-19264T (=DSM 44701T), isolated from a smear-ripened cheese.</title>
        <authorList>
            <consortium name="US DOE Joint Genome Institute (JGI-PGF)"/>
            <person name="Walter F."/>
            <person name="Albersmeier A."/>
            <person name="Kalinowski J."/>
            <person name="Ruckert C."/>
        </authorList>
    </citation>
    <scope>NUCLEOTIDE SEQUENCE</scope>
    <source>
        <strain evidence="2">CGMCC 1.12827</strain>
    </source>
</reference>
<feature type="signal peptide" evidence="1">
    <location>
        <begin position="1"/>
        <end position="28"/>
    </location>
</feature>
<dbReference type="AlphaFoldDB" id="A0A916TJ16"/>
<protein>
    <recommendedName>
        <fullName evidence="4">Secreted protein</fullName>
    </recommendedName>
</protein>
<sequence>MNRIWRTAPFILAGATALALVCPGVAAAATMTANIKGGATITADVFGARRGEVCGLFLNDAHAKGQVGNGQMVSSTGTAHLDSGPIGDGRHDVIVRCSTDEQIAQTVFTGPLADVYQFLFNSGSSVLTPPTT</sequence>
<evidence type="ECO:0000256" key="1">
    <source>
        <dbReference type="SAM" id="SignalP"/>
    </source>
</evidence>
<dbReference type="EMBL" id="BMGC01000061">
    <property type="protein sequence ID" value="GGB47638.1"/>
    <property type="molecule type" value="Genomic_DNA"/>
</dbReference>
<accession>A0A916TJ16</accession>
<comment type="caution">
    <text evidence="2">The sequence shown here is derived from an EMBL/GenBank/DDBJ whole genome shotgun (WGS) entry which is preliminary data.</text>
</comment>
<evidence type="ECO:0008006" key="4">
    <source>
        <dbReference type="Google" id="ProtNLM"/>
    </source>
</evidence>
<feature type="chain" id="PRO_5037272099" description="Secreted protein" evidence="1">
    <location>
        <begin position="29"/>
        <end position="132"/>
    </location>
</feature>
<keyword evidence="1" id="KW-0732">Signal</keyword>
<proteinExistence type="predicted"/>
<organism evidence="2 3">
    <name type="scientific">Gordonia jinhuaensis</name>
    <dbReference type="NCBI Taxonomy" id="1517702"/>
    <lineage>
        <taxon>Bacteria</taxon>
        <taxon>Bacillati</taxon>
        <taxon>Actinomycetota</taxon>
        <taxon>Actinomycetes</taxon>
        <taxon>Mycobacteriales</taxon>
        <taxon>Gordoniaceae</taxon>
        <taxon>Gordonia</taxon>
    </lineage>
</organism>
<name>A0A916TJ16_9ACTN</name>
<reference evidence="2" key="2">
    <citation type="submission" date="2020-09" db="EMBL/GenBank/DDBJ databases">
        <authorList>
            <person name="Sun Q."/>
            <person name="Zhou Y."/>
        </authorList>
    </citation>
    <scope>NUCLEOTIDE SEQUENCE</scope>
    <source>
        <strain evidence="2">CGMCC 1.12827</strain>
    </source>
</reference>
<evidence type="ECO:0000313" key="3">
    <source>
        <dbReference type="Proteomes" id="UP000621454"/>
    </source>
</evidence>
<dbReference type="RefSeq" id="WP_188588870.1">
    <property type="nucleotide sequence ID" value="NZ_BMGC01000061.1"/>
</dbReference>
<keyword evidence="3" id="KW-1185">Reference proteome</keyword>
<gene>
    <name evidence="2" type="ORF">GCM10011489_38580</name>
</gene>
<evidence type="ECO:0000313" key="2">
    <source>
        <dbReference type="EMBL" id="GGB47638.1"/>
    </source>
</evidence>